<protein>
    <submittedName>
        <fullName evidence="3">Redoxin domain-containing protein</fullName>
    </submittedName>
</protein>
<dbReference type="Proteomes" id="UP001149411">
    <property type="component" value="Unassembled WGS sequence"/>
</dbReference>
<proteinExistence type="predicted"/>
<dbReference type="GO" id="GO:0016209">
    <property type="term" value="F:antioxidant activity"/>
    <property type="evidence" value="ECO:0007669"/>
    <property type="project" value="InterPro"/>
</dbReference>
<dbReference type="InterPro" id="IPR036249">
    <property type="entry name" value="Thioredoxin-like_sf"/>
</dbReference>
<feature type="region of interest" description="Disordered" evidence="1">
    <location>
        <begin position="1"/>
        <end position="23"/>
    </location>
</feature>
<name>A0A9Q4C2R6_9EURY</name>
<keyword evidence="4" id="KW-1185">Reference proteome</keyword>
<evidence type="ECO:0000313" key="3">
    <source>
        <dbReference type="EMBL" id="MCX2817885.1"/>
    </source>
</evidence>
<dbReference type="InterPro" id="IPR000866">
    <property type="entry name" value="AhpC/TSA"/>
</dbReference>
<dbReference type="AlphaFoldDB" id="A0A9Q4C2R6"/>
<evidence type="ECO:0000259" key="2">
    <source>
        <dbReference type="Pfam" id="PF00578"/>
    </source>
</evidence>
<evidence type="ECO:0000256" key="1">
    <source>
        <dbReference type="SAM" id="MobiDB-lite"/>
    </source>
</evidence>
<comment type="caution">
    <text evidence="3">The sequence shown here is derived from an EMBL/GenBank/DDBJ whole genome shotgun (WGS) entry which is preliminary data.</text>
</comment>
<evidence type="ECO:0000313" key="4">
    <source>
        <dbReference type="Proteomes" id="UP001149411"/>
    </source>
</evidence>
<feature type="domain" description="Alkyl hydroperoxide reductase subunit C/ Thiol specific antioxidant" evidence="2">
    <location>
        <begin position="19"/>
        <end position="143"/>
    </location>
</feature>
<sequence length="164" mass="18383">MELGFEVTQLPPHDAPEEGEEAPGFTRPLVNDEYWEDAALSDTVPALVVFYPMNGSFPATYIWQEVEERGWDDDGTVVGVTASTPYSHRRFLDERDTDARLFADPSNGVAREWGVAHELDGMTGVEEPRPAVFYVDEGMTVRYAWVADEHPEFPPYDEIDGVVG</sequence>
<dbReference type="GO" id="GO:0016491">
    <property type="term" value="F:oxidoreductase activity"/>
    <property type="evidence" value="ECO:0007669"/>
    <property type="project" value="InterPro"/>
</dbReference>
<dbReference type="EMBL" id="RKLV01000001">
    <property type="protein sequence ID" value="MCX2817885.1"/>
    <property type="molecule type" value="Genomic_DNA"/>
</dbReference>
<accession>A0A9Q4C2R6</accession>
<organism evidence="3 4">
    <name type="scientific">Halorutilus salinus</name>
    <dbReference type="NCBI Taxonomy" id="2487751"/>
    <lineage>
        <taxon>Archaea</taxon>
        <taxon>Methanobacteriati</taxon>
        <taxon>Methanobacteriota</taxon>
        <taxon>Stenosarchaea group</taxon>
        <taxon>Halobacteria</taxon>
        <taxon>Halorutilales</taxon>
        <taxon>Halorutilaceae</taxon>
        <taxon>Halorutilus</taxon>
    </lineage>
</organism>
<reference evidence="3" key="1">
    <citation type="submission" date="2022-09" db="EMBL/GenBank/DDBJ databases">
        <title>Haloadaptaus new haloarchaeum isolated from saline soil.</title>
        <authorList>
            <person name="Duran-Viseras A."/>
            <person name="Sanchez-Porro C."/>
            <person name="Ventosa A."/>
        </authorList>
    </citation>
    <scope>NUCLEOTIDE SEQUENCE</scope>
    <source>
        <strain evidence="3">F3-133</strain>
    </source>
</reference>
<gene>
    <name evidence="3" type="ORF">EGH25_00700</name>
</gene>
<dbReference type="Gene3D" id="3.40.30.10">
    <property type="entry name" value="Glutaredoxin"/>
    <property type="match status" value="1"/>
</dbReference>
<dbReference type="Pfam" id="PF00578">
    <property type="entry name" value="AhpC-TSA"/>
    <property type="match status" value="1"/>
</dbReference>
<dbReference type="RefSeq" id="WP_266085402.1">
    <property type="nucleotide sequence ID" value="NZ_RKLV01000001.1"/>
</dbReference>
<dbReference type="SUPFAM" id="SSF52833">
    <property type="entry name" value="Thioredoxin-like"/>
    <property type="match status" value="1"/>
</dbReference>